<dbReference type="InterPro" id="IPR036397">
    <property type="entry name" value="RNaseH_sf"/>
</dbReference>
<accession>A0ABD3E449</accession>
<dbReference type="Gene3D" id="3.30.420.10">
    <property type="entry name" value="Ribonuclease H-like superfamily/Ribonuclease H"/>
    <property type="match status" value="1"/>
</dbReference>
<keyword evidence="3" id="KW-1185">Reference proteome</keyword>
<feature type="domain" description="RNase H type-1" evidence="1">
    <location>
        <begin position="481"/>
        <end position="600"/>
    </location>
</feature>
<dbReference type="Proteomes" id="UP001632038">
    <property type="component" value="Unassembled WGS sequence"/>
</dbReference>
<dbReference type="AlphaFoldDB" id="A0ABD3E449"/>
<dbReference type="Pfam" id="PF13456">
    <property type="entry name" value="RVT_3"/>
    <property type="match status" value="1"/>
</dbReference>
<dbReference type="PANTHER" id="PTHR33116">
    <property type="entry name" value="REVERSE TRANSCRIPTASE ZINC-BINDING DOMAIN-CONTAINING PROTEIN-RELATED-RELATED"/>
    <property type="match status" value="1"/>
</dbReference>
<evidence type="ECO:0000313" key="3">
    <source>
        <dbReference type="Proteomes" id="UP001632038"/>
    </source>
</evidence>
<dbReference type="EMBL" id="JAVIJP010000007">
    <property type="protein sequence ID" value="KAL3649275.1"/>
    <property type="molecule type" value="Genomic_DNA"/>
</dbReference>
<evidence type="ECO:0000259" key="1">
    <source>
        <dbReference type="Pfam" id="PF13456"/>
    </source>
</evidence>
<dbReference type="InterPro" id="IPR002156">
    <property type="entry name" value="RNaseH_domain"/>
</dbReference>
<dbReference type="InterPro" id="IPR012337">
    <property type="entry name" value="RNaseH-like_sf"/>
</dbReference>
<dbReference type="CDD" id="cd06222">
    <property type="entry name" value="RNase_H_like"/>
    <property type="match status" value="1"/>
</dbReference>
<sequence>MLMIWLFCKATSEDAICIKNVLDQFSSWSSQMPNKDKSQIHFSNNTEHHTKNSILNILGFKDCDHKSKHLGMPFCKPKSRTAASQEIVDTICQKLSGWKSKMLSQAGRSIFVQSVALACPSYIMAVSKLPKNTTSKIDSLIRKFWWGSNSNGNSLMLKCWDSICQPKVLGGLGFRRLDDINSAMISKLAWSLACNTDTLWVQLLKAKYLRGKNFLVDNLDHSSPSWLWKDIVSCRDLLCKGAIFKVGINSTISIWNEPWIPSIPGFIPDKSFISPNSCNLNLLRDLMDSRSSSWKLDVLKNHFHPNVVNEILKIQISPMNRHKTLLWSPSKSGIFSTRSAYLLSQSGRFSSPSNPSASFNWNNLWKSKLHNRFKLLLWKIVNNIIPCRFIMMLLDINCKMFVSQMQRCEFLVFAAVLFDNIWLNRNLLLHGTNCSPVNKLVVSVSRQSNSHWLSCVDSMQIGSNPNLKWKKPPSGWYKINADSAFDNGMATTGIVFRNFNGSIIHAHTQTHSCLDSLTAECLAIFEACLVAERFKVHKAIFETDCLNAVSSINGNSLNNFWPSDPVVEKIKRAWSNRPMWTFTYTSRRNNGAAHELAKWAKNSNFVVLYL</sequence>
<dbReference type="SUPFAM" id="SSF53098">
    <property type="entry name" value="Ribonuclease H-like"/>
    <property type="match status" value="1"/>
</dbReference>
<comment type="caution">
    <text evidence="2">The sequence shown here is derived from an EMBL/GenBank/DDBJ whole genome shotgun (WGS) entry which is preliminary data.</text>
</comment>
<dbReference type="InterPro" id="IPR044730">
    <property type="entry name" value="RNase_H-like_dom_plant"/>
</dbReference>
<dbReference type="PANTHER" id="PTHR33116:SF86">
    <property type="entry name" value="REVERSE TRANSCRIPTASE DOMAIN-CONTAINING PROTEIN"/>
    <property type="match status" value="1"/>
</dbReference>
<gene>
    <name evidence="2" type="ORF">CASFOL_005678</name>
</gene>
<evidence type="ECO:0000313" key="2">
    <source>
        <dbReference type="EMBL" id="KAL3649275.1"/>
    </source>
</evidence>
<reference evidence="3" key="1">
    <citation type="journal article" date="2024" name="IScience">
        <title>Strigolactones Initiate the Formation of Haustorium-like Structures in Castilleja.</title>
        <authorList>
            <person name="Buerger M."/>
            <person name="Peterson D."/>
            <person name="Chory J."/>
        </authorList>
    </citation>
    <scope>NUCLEOTIDE SEQUENCE [LARGE SCALE GENOMIC DNA]</scope>
</reference>
<protein>
    <recommendedName>
        <fullName evidence="1">RNase H type-1 domain-containing protein</fullName>
    </recommendedName>
</protein>
<organism evidence="2 3">
    <name type="scientific">Castilleja foliolosa</name>
    <dbReference type="NCBI Taxonomy" id="1961234"/>
    <lineage>
        <taxon>Eukaryota</taxon>
        <taxon>Viridiplantae</taxon>
        <taxon>Streptophyta</taxon>
        <taxon>Embryophyta</taxon>
        <taxon>Tracheophyta</taxon>
        <taxon>Spermatophyta</taxon>
        <taxon>Magnoliopsida</taxon>
        <taxon>eudicotyledons</taxon>
        <taxon>Gunneridae</taxon>
        <taxon>Pentapetalae</taxon>
        <taxon>asterids</taxon>
        <taxon>lamiids</taxon>
        <taxon>Lamiales</taxon>
        <taxon>Orobanchaceae</taxon>
        <taxon>Pedicularideae</taxon>
        <taxon>Castillejinae</taxon>
        <taxon>Castilleja</taxon>
    </lineage>
</organism>
<name>A0ABD3E449_9LAMI</name>
<proteinExistence type="predicted"/>